<dbReference type="GO" id="GO:0005886">
    <property type="term" value="C:plasma membrane"/>
    <property type="evidence" value="ECO:0007669"/>
    <property type="project" value="TreeGrafter"/>
</dbReference>
<feature type="transmembrane region" description="Helical" evidence="5">
    <location>
        <begin position="62"/>
        <end position="80"/>
    </location>
</feature>
<comment type="subcellular location">
    <subcellularLocation>
        <location evidence="1">Membrane</location>
        <topology evidence="1">Multi-pass membrane protein</topology>
    </subcellularLocation>
</comment>
<accession>A0A2R6NT46</accession>
<dbReference type="InterPro" id="IPR036259">
    <property type="entry name" value="MFS_trans_sf"/>
</dbReference>
<feature type="transmembrane region" description="Helical" evidence="5">
    <location>
        <begin position="117"/>
        <end position="137"/>
    </location>
</feature>
<dbReference type="PROSITE" id="PS50850">
    <property type="entry name" value="MFS"/>
    <property type="match status" value="1"/>
</dbReference>
<organism evidence="7 8">
    <name type="scientific">Hermanssonia centrifuga</name>
    <dbReference type="NCBI Taxonomy" id="98765"/>
    <lineage>
        <taxon>Eukaryota</taxon>
        <taxon>Fungi</taxon>
        <taxon>Dikarya</taxon>
        <taxon>Basidiomycota</taxon>
        <taxon>Agaricomycotina</taxon>
        <taxon>Agaricomycetes</taxon>
        <taxon>Polyporales</taxon>
        <taxon>Meruliaceae</taxon>
        <taxon>Hermanssonia</taxon>
    </lineage>
</organism>
<dbReference type="SUPFAM" id="SSF103473">
    <property type="entry name" value="MFS general substrate transporter"/>
    <property type="match status" value="1"/>
</dbReference>
<keyword evidence="4 5" id="KW-0472">Membrane</keyword>
<comment type="caution">
    <text evidence="7">The sequence shown here is derived from an EMBL/GenBank/DDBJ whole genome shotgun (WGS) entry which is preliminary data.</text>
</comment>
<feature type="transmembrane region" description="Helical" evidence="5">
    <location>
        <begin position="377"/>
        <end position="402"/>
    </location>
</feature>
<dbReference type="PROSITE" id="PS00216">
    <property type="entry name" value="SUGAR_TRANSPORT_1"/>
    <property type="match status" value="1"/>
</dbReference>
<dbReference type="InterPro" id="IPR011701">
    <property type="entry name" value="MFS"/>
</dbReference>
<dbReference type="Pfam" id="PF07690">
    <property type="entry name" value="MFS_1"/>
    <property type="match status" value="1"/>
</dbReference>
<feature type="transmembrane region" description="Helical" evidence="5">
    <location>
        <begin position="180"/>
        <end position="202"/>
    </location>
</feature>
<reference evidence="7 8" key="1">
    <citation type="submission" date="2018-02" db="EMBL/GenBank/DDBJ databases">
        <title>Genome sequence of the basidiomycete white-rot fungus Phlebia centrifuga.</title>
        <authorList>
            <person name="Granchi Z."/>
            <person name="Peng M."/>
            <person name="de Vries R.P."/>
            <person name="Hilden K."/>
            <person name="Makela M.R."/>
            <person name="Grigoriev I."/>
            <person name="Riley R."/>
        </authorList>
    </citation>
    <scope>NUCLEOTIDE SEQUENCE [LARGE SCALE GENOMIC DNA]</scope>
    <source>
        <strain evidence="7 8">FBCC195</strain>
    </source>
</reference>
<dbReference type="PANTHER" id="PTHR23501">
    <property type="entry name" value="MAJOR FACILITATOR SUPERFAMILY"/>
    <property type="match status" value="1"/>
</dbReference>
<dbReference type="Gene3D" id="1.20.1250.20">
    <property type="entry name" value="MFS general substrate transporter like domains"/>
    <property type="match status" value="1"/>
</dbReference>
<dbReference type="PRINTS" id="PR01036">
    <property type="entry name" value="TCRTETB"/>
</dbReference>
<evidence type="ECO:0000256" key="4">
    <source>
        <dbReference type="ARBA" id="ARBA00023136"/>
    </source>
</evidence>
<keyword evidence="8" id="KW-1185">Reference proteome</keyword>
<evidence type="ECO:0000256" key="3">
    <source>
        <dbReference type="ARBA" id="ARBA00022989"/>
    </source>
</evidence>
<feature type="domain" description="Major facilitator superfamily (MFS) profile" evidence="6">
    <location>
        <begin position="28"/>
        <end position="515"/>
    </location>
</feature>
<keyword evidence="3 5" id="KW-1133">Transmembrane helix</keyword>
<feature type="transmembrane region" description="Helical" evidence="5">
    <location>
        <begin position="246"/>
        <end position="266"/>
    </location>
</feature>
<proteinExistence type="predicted"/>
<feature type="transmembrane region" description="Helical" evidence="5">
    <location>
        <begin position="414"/>
        <end position="437"/>
    </location>
</feature>
<dbReference type="EMBL" id="MLYV02000879">
    <property type="protein sequence ID" value="PSR75770.1"/>
    <property type="molecule type" value="Genomic_DNA"/>
</dbReference>
<evidence type="ECO:0000256" key="1">
    <source>
        <dbReference type="ARBA" id="ARBA00004141"/>
    </source>
</evidence>
<dbReference type="PANTHER" id="PTHR23501:SF102">
    <property type="entry name" value="DRUG TRANSPORTER, PUTATIVE (AFU_ORTHOLOGUE AFUA_3G08530)-RELATED"/>
    <property type="match status" value="1"/>
</dbReference>
<feature type="transmembrane region" description="Helical" evidence="5">
    <location>
        <begin position="327"/>
        <end position="347"/>
    </location>
</feature>
<dbReference type="AlphaFoldDB" id="A0A2R6NT46"/>
<feature type="transmembrane region" description="Helical" evidence="5">
    <location>
        <begin position="222"/>
        <end position="240"/>
    </location>
</feature>
<evidence type="ECO:0000313" key="7">
    <source>
        <dbReference type="EMBL" id="PSR75770.1"/>
    </source>
</evidence>
<feature type="transmembrane region" description="Helical" evidence="5">
    <location>
        <begin position="489"/>
        <end position="510"/>
    </location>
</feature>
<feature type="transmembrane region" description="Helical" evidence="5">
    <location>
        <begin position="149"/>
        <end position="168"/>
    </location>
</feature>
<feature type="transmembrane region" description="Helical" evidence="5">
    <location>
        <begin position="92"/>
        <end position="111"/>
    </location>
</feature>
<feature type="transmembrane region" description="Helical" evidence="5">
    <location>
        <begin position="287"/>
        <end position="307"/>
    </location>
</feature>
<feature type="transmembrane region" description="Helical" evidence="5">
    <location>
        <begin position="354"/>
        <end position="371"/>
    </location>
</feature>
<dbReference type="InterPro" id="IPR005829">
    <property type="entry name" value="Sugar_transporter_CS"/>
</dbReference>
<protein>
    <recommendedName>
        <fullName evidence="6">Major facilitator superfamily (MFS) profile domain-containing protein</fullName>
    </recommendedName>
</protein>
<evidence type="ECO:0000256" key="5">
    <source>
        <dbReference type="SAM" id="Phobius"/>
    </source>
</evidence>
<evidence type="ECO:0000256" key="2">
    <source>
        <dbReference type="ARBA" id="ARBA00022692"/>
    </source>
</evidence>
<dbReference type="OrthoDB" id="3437016at2759"/>
<dbReference type="GO" id="GO:0022857">
    <property type="term" value="F:transmembrane transporter activity"/>
    <property type="evidence" value="ECO:0007669"/>
    <property type="project" value="InterPro"/>
</dbReference>
<dbReference type="InterPro" id="IPR020846">
    <property type="entry name" value="MFS_dom"/>
</dbReference>
<sequence>MAKVDDRSLEQATSVEERKGKGLKFWLIILSICVSLFLSAIELTAVSNALPTIIADLHGEEFVWIGSAYALASTAILPASGGLAEIFGRRSTMLSSLTLFAIGSAICGAARNMNMLIAARAVQGMGGGGILSLSSIIISDLVPLEERGVYNGLIGLTWGCATAIGPLLGGALAQNGLWRWLFYLNLPIAAIAALLVVTCLHLRTPTGTVREKLGRIDWIGNILVTSSAVSCVIALTWAGIRYPWSSPQVLVPFILGFLGLGFFLFYEARWAKHPIVPLSLLSNRTSLSGYLQTFFTPIITLSVVYYLPVYIQACKGHSPVKTGVDLLAVSLSLGPAVIVSGVSIAITKFYRPQLWIGWVLLTVAIGVLSTIQADTPIAQIIGLPILIGVGCGILMAATYFPVLAPLPVSENAHALAFFAFCRSFANVWGVTIGGTILQNELSRNLPAEFLSQFPGGAEIAFSVIPVIHTLPEPLKHQVQVAFANGVSKIWLVMIAIGALGLISSLFMKALPLHTEVDDKWGLEGTEDIKGAMSVQKFTIALNPTEKEISTQSQKRESRLSTARFSVVDFTAGGARFI</sequence>
<feature type="transmembrane region" description="Helical" evidence="5">
    <location>
        <begin position="25"/>
        <end position="50"/>
    </location>
</feature>
<dbReference type="Proteomes" id="UP000186601">
    <property type="component" value="Unassembled WGS sequence"/>
</dbReference>
<gene>
    <name evidence="7" type="ORF">PHLCEN_2v8887</name>
</gene>
<keyword evidence="2 5" id="KW-0812">Transmembrane</keyword>
<evidence type="ECO:0000259" key="6">
    <source>
        <dbReference type="PROSITE" id="PS50850"/>
    </source>
</evidence>
<evidence type="ECO:0000313" key="8">
    <source>
        <dbReference type="Proteomes" id="UP000186601"/>
    </source>
</evidence>
<name>A0A2R6NT46_9APHY</name>